<gene>
    <name evidence="5" type="primary">ydaF_1</name>
    <name evidence="5" type="ORF">VR7878_02783</name>
</gene>
<evidence type="ECO:0000259" key="4">
    <source>
        <dbReference type="PROSITE" id="PS51186"/>
    </source>
</evidence>
<dbReference type="Gene3D" id="3.40.630.30">
    <property type="match status" value="1"/>
</dbReference>
<comment type="similarity">
    <text evidence="3">Belongs to the acetyltransferase family. RimJ subfamily.</text>
</comment>
<feature type="domain" description="N-acetyltransferase" evidence="4">
    <location>
        <begin position="12"/>
        <end position="177"/>
    </location>
</feature>
<keyword evidence="6" id="KW-1185">Reference proteome</keyword>
<evidence type="ECO:0000256" key="1">
    <source>
        <dbReference type="ARBA" id="ARBA00022679"/>
    </source>
</evidence>
<dbReference type="EMBL" id="FULE01000037">
    <property type="protein sequence ID" value="SJN58328.1"/>
    <property type="molecule type" value="Genomic_DNA"/>
</dbReference>
<dbReference type="SUPFAM" id="SSF55729">
    <property type="entry name" value="Acyl-CoA N-acyltransferases (Nat)"/>
    <property type="match status" value="1"/>
</dbReference>
<dbReference type="STRING" id="1123498.VR7878_02783"/>
<dbReference type="AlphaFoldDB" id="A0A1R4LPC2"/>
<evidence type="ECO:0000313" key="5">
    <source>
        <dbReference type="EMBL" id="SJN58328.1"/>
    </source>
</evidence>
<dbReference type="Proteomes" id="UP000188276">
    <property type="component" value="Unassembled WGS sequence"/>
</dbReference>
<dbReference type="GO" id="GO:0005737">
    <property type="term" value="C:cytoplasm"/>
    <property type="evidence" value="ECO:0007669"/>
    <property type="project" value="TreeGrafter"/>
</dbReference>
<keyword evidence="1 5" id="KW-0808">Transferase</keyword>
<reference evidence="6" key="1">
    <citation type="submission" date="2017-02" db="EMBL/GenBank/DDBJ databases">
        <authorList>
            <person name="Rodrigo-Torres L."/>
            <person name="Arahal R.D."/>
            <person name="Lucena T."/>
        </authorList>
    </citation>
    <scope>NUCLEOTIDE SEQUENCE [LARGE SCALE GENOMIC DNA]</scope>
    <source>
        <strain evidence="6">CECT 7878</strain>
    </source>
</reference>
<dbReference type="Pfam" id="PF13302">
    <property type="entry name" value="Acetyltransf_3"/>
    <property type="match status" value="1"/>
</dbReference>
<dbReference type="GO" id="GO:0008999">
    <property type="term" value="F:protein-N-terminal-alanine acetyltransferase activity"/>
    <property type="evidence" value="ECO:0007669"/>
    <property type="project" value="TreeGrafter"/>
</dbReference>
<dbReference type="RefSeq" id="WP_077336720.1">
    <property type="nucleotide sequence ID" value="NZ_FULE01000037.1"/>
</dbReference>
<evidence type="ECO:0000256" key="2">
    <source>
        <dbReference type="ARBA" id="ARBA00023315"/>
    </source>
</evidence>
<proteinExistence type="inferred from homology"/>
<dbReference type="PANTHER" id="PTHR43792:SF8">
    <property type="entry name" value="[RIBOSOMAL PROTEIN US5]-ALANINE N-ACETYLTRANSFERASE"/>
    <property type="match status" value="1"/>
</dbReference>
<protein>
    <submittedName>
        <fullName evidence="5">Putative ribosomal N-acetyltransferase YdaF</fullName>
        <ecNumber evidence="5">2.3.1.-</ecNumber>
    </submittedName>
</protein>
<dbReference type="EC" id="2.3.1.-" evidence="5"/>
<sequence length="190" mass="22360">MYKQVYDVDGDIIIRSARIDDARTIARYFNVNRRYLTPWEPKRDEEFFLEQGWAQRLIKLRELETMALGFYLLIFDISTNEMVGTISFSQISRFPVHSCYVGYSLAENAQGKGIMTRALTMACRFMFEAQNMHRISATYMPRNQRSEAVLKRLGFQYEGELKDFLLINDQWEDHYLTSLINPNWQAKPAA</sequence>
<evidence type="ECO:0000256" key="3">
    <source>
        <dbReference type="ARBA" id="ARBA00038502"/>
    </source>
</evidence>
<dbReference type="InterPro" id="IPR000182">
    <property type="entry name" value="GNAT_dom"/>
</dbReference>
<dbReference type="PROSITE" id="PS51186">
    <property type="entry name" value="GNAT"/>
    <property type="match status" value="1"/>
</dbReference>
<name>A0A1R4LPC2_VIBR1</name>
<organism evidence="5 6">
    <name type="scientific">Vibrio ruber (strain DSM 16370 / JCM 11486 / BCRC 17186 / CECT 7878 / LMG 23124 / VR1)</name>
    <dbReference type="NCBI Taxonomy" id="1123498"/>
    <lineage>
        <taxon>Bacteria</taxon>
        <taxon>Pseudomonadati</taxon>
        <taxon>Pseudomonadota</taxon>
        <taxon>Gammaproteobacteria</taxon>
        <taxon>Vibrionales</taxon>
        <taxon>Vibrionaceae</taxon>
        <taxon>Vibrio</taxon>
    </lineage>
</organism>
<evidence type="ECO:0000313" key="6">
    <source>
        <dbReference type="Proteomes" id="UP000188276"/>
    </source>
</evidence>
<accession>A0A1R4LPC2</accession>
<keyword evidence="2 5" id="KW-0012">Acyltransferase</keyword>
<dbReference type="InterPro" id="IPR016181">
    <property type="entry name" value="Acyl_CoA_acyltransferase"/>
</dbReference>
<dbReference type="InterPro" id="IPR051531">
    <property type="entry name" value="N-acetyltransferase"/>
</dbReference>
<dbReference type="OrthoDB" id="9801669at2"/>
<dbReference type="PANTHER" id="PTHR43792">
    <property type="entry name" value="GNAT FAMILY, PUTATIVE (AFU_ORTHOLOGUE AFUA_3G00765)-RELATED-RELATED"/>
    <property type="match status" value="1"/>
</dbReference>